<keyword evidence="1" id="KW-1133">Transmembrane helix</keyword>
<dbReference type="KEGG" id="sat:SYN_00762"/>
<sequence length="263" mass="29445">MIAGFRVCYPPKDVCNRLNFMLARGDVMKNPSISKVPVFVTGCLFSFFIGLLLTIQGCTQNSISVETFPEKKSVALRRIAVFPIQRVDPDEVVDNALRCPICGTIVNVGSVAPQAEKVVEDVFIRSIDKTEKYEIVPPERVHGVFQRISANSLKAPLKELLMKSGQELGADAVMYGYVYRFRERRGFAYGTDQAASVAFAMHLINARDGSLIWRGIFDKTQLSLMENIFQAFAFYKGKGRWLTAEELTEEGVLEILKTFPNGQ</sequence>
<name>Q2LVF6_SYNAS</name>
<dbReference type="EMBL" id="CP000252">
    <property type="protein sequence ID" value="ABC78063.1"/>
    <property type="molecule type" value="Genomic_DNA"/>
</dbReference>
<proteinExistence type="predicted"/>
<dbReference type="STRING" id="56780.SYN_00762"/>
<keyword evidence="1" id="KW-0472">Membrane</keyword>
<dbReference type="eggNOG" id="ENOG503310E">
    <property type="taxonomic scope" value="Bacteria"/>
</dbReference>
<accession>Q2LVF6</accession>
<dbReference type="Gene3D" id="3.40.50.10610">
    <property type="entry name" value="ABC-type transport auxiliary lipoprotein component"/>
    <property type="match status" value="1"/>
</dbReference>
<keyword evidence="3" id="KW-1185">Reference proteome</keyword>
<organism evidence="2 3">
    <name type="scientific">Syntrophus aciditrophicus (strain SB)</name>
    <dbReference type="NCBI Taxonomy" id="56780"/>
    <lineage>
        <taxon>Bacteria</taxon>
        <taxon>Pseudomonadati</taxon>
        <taxon>Thermodesulfobacteriota</taxon>
        <taxon>Syntrophia</taxon>
        <taxon>Syntrophales</taxon>
        <taxon>Syntrophaceae</taxon>
        <taxon>Syntrophus</taxon>
    </lineage>
</organism>
<reference evidence="2 3" key="1">
    <citation type="journal article" date="2007" name="Proc. Natl. Acad. Sci. U.S.A.">
        <title>The genome of Syntrophus aciditrophicus: life at the thermodynamic limit of microbial growth.</title>
        <authorList>
            <person name="McInerney M.J."/>
            <person name="Rohlin L."/>
            <person name="Mouttaki H."/>
            <person name="Kim U."/>
            <person name="Krupp R.S."/>
            <person name="Rios-Hernandez L."/>
            <person name="Sieber J."/>
            <person name="Struchtemeyer C.G."/>
            <person name="Bhattacharyya A."/>
            <person name="Campbell J.W."/>
            <person name="Gunsalus R.P."/>
        </authorList>
    </citation>
    <scope>NUCLEOTIDE SEQUENCE [LARGE SCALE GENOMIC DNA]</scope>
    <source>
        <strain evidence="2 3">SB</strain>
    </source>
</reference>
<gene>
    <name evidence="2" type="ORF">SYN_00762</name>
</gene>
<protein>
    <submittedName>
        <fullName evidence="2">Hypothetical membrane protein</fullName>
    </submittedName>
</protein>
<evidence type="ECO:0000313" key="3">
    <source>
        <dbReference type="Proteomes" id="UP000001933"/>
    </source>
</evidence>
<evidence type="ECO:0000313" key="2">
    <source>
        <dbReference type="EMBL" id="ABC78063.1"/>
    </source>
</evidence>
<feature type="transmembrane region" description="Helical" evidence="1">
    <location>
        <begin position="36"/>
        <end position="55"/>
    </location>
</feature>
<dbReference type="Proteomes" id="UP000001933">
    <property type="component" value="Chromosome"/>
</dbReference>
<keyword evidence="1" id="KW-0812">Transmembrane</keyword>
<evidence type="ECO:0000256" key="1">
    <source>
        <dbReference type="SAM" id="Phobius"/>
    </source>
</evidence>
<dbReference type="AlphaFoldDB" id="Q2LVF6"/>
<dbReference type="InParanoid" id="Q2LVF6"/>
<dbReference type="HOGENOM" id="CLU_092437_0_0_7"/>